<gene>
    <name evidence="2" type="ORF">FOZ62_013083</name>
</gene>
<feature type="non-terminal residue" evidence="2">
    <location>
        <position position="326"/>
    </location>
</feature>
<reference evidence="2 3" key="1">
    <citation type="submission" date="2020-04" db="EMBL/GenBank/DDBJ databases">
        <title>Perkinsus olseni comparative genomics.</title>
        <authorList>
            <person name="Bogema D.R."/>
        </authorList>
    </citation>
    <scope>NUCLEOTIDE SEQUENCE [LARGE SCALE GENOMIC DNA]</scope>
    <source>
        <strain evidence="2">ATCC PRA-205</strain>
    </source>
</reference>
<accession>A0A7J6TWL8</accession>
<name>A0A7J6TWL8_PEROL</name>
<sequence length="326" mass="36089">LNKLRLANVHLSPTGQSCTATLAVNKKVSSCPIYEITYIHRSQKVDTYIAMVRGLNRDFIWSAEVFRRLSQPILWVFNNAGDKLISLVDATAQVTTAFSQLLSAVDSPQSSSPPTTTAACAFEVSHQEDNLLCDDPELEKDLLSVPFSIDDLPYGAGDDIPQQCCNLVFSGESPVISLTTLSASSSGETSPSTTLDHTSGLPSNPSTAKPALAVTQPTKAAYDPSLPRRFSYRLRWLCSRRPQNDPTPFIKRATSLAHQLRRKGHFDLYNDQLKAFEKSGYVRPVHKHQVRYWLNHFPIYKNKAPGPTKPYPTDVLHVSGNRSSMA</sequence>
<evidence type="ECO:0000313" key="2">
    <source>
        <dbReference type="EMBL" id="KAF4749658.1"/>
    </source>
</evidence>
<dbReference type="Proteomes" id="UP000574390">
    <property type="component" value="Unassembled WGS sequence"/>
</dbReference>
<proteinExistence type="predicted"/>
<feature type="compositionally biased region" description="Low complexity" evidence="1">
    <location>
        <begin position="181"/>
        <end position="195"/>
    </location>
</feature>
<comment type="caution">
    <text evidence="2">The sequence shown here is derived from an EMBL/GenBank/DDBJ whole genome shotgun (WGS) entry which is preliminary data.</text>
</comment>
<protein>
    <submittedName>
        <fullName evidence="2">Uncharacterized protein</fullName>
    </submittedName>
</protein>
<feature type="non-terminal residue" evidence="2">
    <location>
        <position position="1"/>
    </location>
</feature>
<feature type="compositionally biased region" description="Polar residues" evidence="1">
    <location>
        <begin position="196"/>
        <end position="207"/>
    </location>
</feature>
<dbReference type="EMBL" id="JABANM010004164">
    <property type="protein sequence ID" value="KAF4749658.1"/>
    <property type="molecule type" value="Genomic_DNA"/>
</dbReference>
<evidence type="ECO:0000256" key="1">
    <source>
        <dbReference type="SAM" id="MobiDB-lite"/>
    </source>
</evidence>
<dbReference type="AlphaFoldDB" id="A0A7J6TWL8"/>
<organism evidence="2 3">
    <name type="scientific">Perkinsus olseni</name>
    <name type="common">Perkinsus atlanticus</name>
    <dbReference type="NCBI Taxonomy" id="32597"/>
    <lineage>
        <taxon>Eukaryota</taxon>
        <taxon>Sar</taxon>
        <taxon>Alveolata</taxon>
        <taxon>Perkinsozoa</taxon>
        <taxon>Perkinsea</taxon>
        <taxon>Perkinsida</taxon>
        <taxon>Perkinsidae</taxon>
        <taxon>Perkinsus</taxon>
    </lineage>
</organism>
<evidence type="ECO:0000313" key="3">
    <source>
        <dbReference type="Proteomes" id="UP000574390"/>
    </source>
</evidence>
<feature type="region of interest" description="Disordered" evidence="1">
    <location>
        <begin position="181"/>
        <end position="210"/>
    </location>
</feature>